<reference evidence="1 2" key="1">
    <citation type="submission" date="2024-02" db="EMBL/GenBank/DDBJ databases">
        <title>Haloferula sargassicola NBRC 104335.</title>
        <authorList>
            <person name="Ichikawa N."/>
            <person name="Katano-Makiyama Y."/>
            <person name="Hidaka K."/>
        </authorList>
    </citation>
    <scope>NUCLEOTIDE SEQUENCE [LARGE SCALE GENOMIC DNA]</scope>
    <source>
        <strain evidence="1 2">NBRC 104335</strain>
    </source>
</reference>
<keyword evidence="2" id="KW-1185">Reference proteome</keyword>
<evidence type="ECO:0000313" key="1">
    <source>
        <dbReference type="EMBL" id="GAA5481392.1"/>
    </source>
</evidence>
<protein>
    <submittedName>
        <fullName evidence="1">Uncharacterized protein</fullName>
    </submittedName>
</protein>
<comment type="caution">
    <text evidence="1">The sequence shown here is derived from an EMBL/GenBank/DDBJ whole genome shotgun (WGS) entry which is preliminary data.</text>
</comment>
<dbReference type="Proteomes" id="UP001476282">
    <property type="component" value="Unassembled WGS sequence"/>
</dbReference>
<name>A0ABP9UJ28_9BACT</name>
<sequence>MLYLGKRLHRAARSGSPAESLPVLRRLLKSGVVRGHSLSSLFAQRAIIQRKHLLQLLALEAGHGDWPGFRRTLAGLPPDQLEAFDLIVREAGYPNHWFATYEEAEHFAHTRGGRCLRVGGQGVVIP</sequence>
<organism evidence="1 2">
    <name type="scientific">Haloferula sargassicola</name>
    <dbReference type="NCBI Taxonomy" id="490096"/>
    <lineage>
        <taxon>Bacteria</taxon>
        <taxon>Pseudomonadati</taxon>
        <taxon>Verrucomicrobiota</taxon>
        <taxon>Verrucomicrobiia</taxon>
        <taxon>Verrucomicrobiales</taxon>
        <taxon>Verrucomicrobiaceae</taxon>
        <taxon>Haloferula</taxon>
    </lineage>
</organism>
<gene>
    <name evidence="1" type="ORF">Hsar01_00601</name>
</gene>
<dbReference type="EMBL" id="BAABRI010000003">
    <property type="protein sequence ID" value="GAA5481392.1"/>
    <property type="molecule type" value="Genomic_DNA"/>
</dbReference>
<accession>A0ABP9UJ28</accession>
<proteinExistence type="predicted"/>
<evidence type="ECO:0000313" key="2">
    <source>
        <dbReference type="Proteomes" id="UP001476282"/>
    </source>
</evidence>